<keyword evidence="2" id="KW-0012">Acyltransferase</keyword>
<dbReference type="InterPro" id="IPR050680">
    <property type="entry name" value="YpeA/RimI_acetyltransf"/>
</dbReference>
<dbReference type="AlphaFoldDB" id="A0A969PSW7"/>
<feature type="domain" description="N-acetyltransferase" evidence="3">
    <location>
        <begin position="2"/>
        <end position="167"/>
    </location>
</feature>
<evidence type="ECO:0000313" key="4">
    <source>
        <dbReference type="EMBL" id="NJP37771.1"/>
    </source>
</evidence>
<dbReference type="SUPFAM" id="SSF55729">
    <property type="entry name" value="Acyl-CoA N-acyltransferases (Nat)"/>
    <property type="match status" value="1"/>
</dbReference>
<evidence type="ECO:0000256" key="1">
    <source>
        <dbReference type="ARBA" id="ARBA00022679"/>
    </source>
</evidence>
<dbReference type="CDD" id="cd04301">
    <property type="entry name" value="NAT_SF"/>
    <property type="match status" value="1"/>
</dbReference>
<evidence type="ECO:0000313" key="5">
    <source>
        <dbReference type="Proteomes" id="UP000752012"/>
    </source>
</evidence>
<dbReference type="EMBL" id="JAATHJ010000011">
    <property type="protein sequence ID" value="NJP37771.1"/>
    <property type="molecule type" value="Genomic_DNA"/>
</dbReference>
<name>A0A969PSW7_9BACI</name>
<evidence type="ECO:0000256" key="2">
    <source>
        <dbReference type="ARBA" id="ARBA00023315"/>
    </source>
</evidence>
<keyword evidence="1" id="KW-0808">Transferase</keyword>
<dbReference type="RefSeq" id="WP_168006601.1">
    <property type="nucleotide sequence ID" value="NZ_JAATHJ010000011.1"/>
</dbReference>
<reference evidence="4 5" key="1">
    <citation type="submission" date="2020-03" db="EMBL/GenBank/DDBJ databases">
        <title>Assessment of the enzymatic potential of alkaline-tolerant lipase obtained from Bacillus luteus H11 (technogenic soil) for the bioremediation of saline soils contaminated with petroleum substances.</title>
        <authorList>
            <person name="Kalwasinska A."/>
        </authorList>
    </citation>
    <scope>NUCLEOTIDE SEQUENCE [LARGE SCALE GENOMIC DNA]</scope>
    <source>
        <strain evidence="4 5">H11</strain>
    </source>
</reference>
<dbReference type="GO" id="GO:0016747">
    <property type="term" value="F:acyltransferase activity, transferring groups other than amino-acyl groups"/>
    <property type="evidence" value="ECO:0007669"/>
    <property type="project" value="InterPro"/>
</dbReference>
<dbReference type="PANTHER" id="PTHR43420">
    <property type="entry name" value="ACETYLTRANSFERASE"/>
    <property type="match status" value="1"/>
</dbReference>
<comment type="caution">
    <text evidence="4">The sequence shown here is derived from an EMBL/GenBank/DDBJ whole genome shotgun (WGS) entry which is preliminary data.</text>
</comment>
<dbReference type="InterPro" id="IPR016181">
    <property type="entry name" value="Acyl_CoA_acyltransferase"/>
</dbReference>
<dbReference type="Gene3D" id="3.40.630.30">
    <property type="match status" value="1"/>
</dbReference>
<dbReference type="InterPro" id="IPR000182">
    <property type="entry name" value="GNAT_dom"/>
</dbReference>
<sequence>MMNVERLEEWDAAAYFQLRLQALHMHPEAFATSLDEEAKHGVEKFKKRFQESSAWTYGAFDGERLCGVITLFPQQLKKVLHRAEVTAFFVHPSMRRHGIGRRLLEAVWEAAKDDAYIEQLNLYVTAQNHAAISLYEEFGFYVTGREEEALFVDGVYYDELRMTAKLEESL</sequence>
<proteinExistence type="predicted"/>
<accession>A0A969PSW7</accession>
<dbReference type="Pfam" id="PF00583">
    <property type="entry name" value="Acetyltransf_1"/>
    <property type="match status" value="1"/>
</dbReference>
<evidence type="ECO:0000259" key="3">
    <source>
        <dbReference type="PROSITE" id="PS51186"/>
    </source>
</evidence>
<protein>
    <submittedName>
        <fullName evidence="4">GNAT family N-acetyltransferase</fullName>
    </submittedName>
</protein>
<dbReference type="PROSITE" id="PS51186">
    <property type="entry name" value="GNAT"/>
    <property type="match status" value="1"/>
</dbReference>
<organism evidence="4 5">
    <name type="scientific">Alkalicoccus luteus</name>
    <dbReference type="NCBI Taxonomy" id="1237094"/>
    <lineage>
        <taxon>Bacteria</taxon>
        <taxon>Bacillati</taxon>
        <taxon>Bacillota</taxon>
        <taxon>Bacilli</taxon>
        <taxon>Bacillales</taxon>
        <taxon>Bacillaceae</taxon>
        <taxon>Alkalicoccus</taxon>
    </lineage>
</organism>
<gene>
    <name evidence="4" type="ORF">HCN83_09255</name>
</gene>
<dbReference type="Proteomes" id="UP000752012">
    <property type="component" value="Unassembled WGS sequence"/>
</dbReference>
<keyword evidence="5" id="KW-1185">Reference proteome</keyword>